<dbReference type="AlphaFoldDB" id="A0A7R6SSJ4"/>
<dbReference type="EMBL" id="AP014545">
    <property type="protein sequence ID" value="BBB25652.1"/>
    <property type="molecule type" value="Genomic_DNA"/>
</dbReference>
<accession>A0A7R6SSJ4</accession>
<dbReference type="Proteomes" id="UP000595663">
    <property type="component" value="Chromosome"/>
</dbReference>
<organism evidence="7 8">
    <name type="scientific">Amphritea japonica ATCC BAA-1530</name>
    <dbReference type="NCBI Taxonomy" id="1278309"/>
    <lineage>
        <taxon>Bacteria</taxon>
        <taxon>Pseudomonadati</taxon>
        <taxon>Pseudomonadota</taxon>
        <taxon>Gammaproteobacteria</taxon>
        <taxon>Oceanospirillales</taxon>
        <taxon>Oceanospirillaceae</taxon>
        <taxon>Amphritea</taxon>
    </lineage>
</organism>
<keyword evidence="3 7" id="KW-0067">ATP-binding</keyword>
<dbReference type="Pfam" id="PF12848">
    <property type="entry name" value="ABC_tran_Xtn"/>
    <property type="match status" value="1"/>
</dbReference>
<dbReference type="FunFam" id="3.40.50.300:FF:000011">
    <property type="entry name" value="Putative ABC transporter ATP-binding component"/>
    <property type="match status" value="1"/>
</dbReference>
<dbReference type="KEGG" id="ajp:AMJAP_1055"/>
<dbReference type="InterPro" id="IPR027417">
    <property type="entry name" value="P-loop_NTPase"/>
</dbReference>
<dbReference type="Pfam" id="PF00005">
    <property type="entry name" value="ABC_tran"/>
    <property type="match status" value="2"/>
</dbReference>
<evidence type="ECO:0000259" key="6">
    <source>
        <dbReference type="PROSITE" id="PS50893"/>
    </source>
</evidence>
<dbReference type="GO" id="GO:0016887">
    <property type="term" value="F:ATP hydrolysis activity"/>
    <property type="evidence" value="ECO:0007669"/>
    <property type="project" value="InterPro"/>
</dbReference>
<evidence type="ECO:0000256" key="4">
    <source>
        <dbReference type="ARBA" id="ARBA00061551"/>
    </source>
</evidence>
<dbReference type="SMART" id="SM00382">
    <property type="entry name" value="AAA"/>
    <property type="match status" value="2"/>
</dbReference>
<evidence type="ECO:0000256" key="2">
    <source>
        <dbReference type="ARBA" id="ARBA00022741"/>
    </source>
</evidence>
<dbReference type="InterPro" id="IPR003439">
    <property type="entry name" value="ABC_transporter-like_ATP-bd"/>
</dbReference>
<dbReference type="OrthoDB" id="9776369at2"/>
<dbReference type="InterPro" id="IPR050611">
    <property type="entry name" value="ABCF"/>
</dbReference>
<keyword evidence="1" id="KW-0677">Repeat</keyword>
<feature type="domain" description="ABC transporter" evidence="6">
    <location>
        <begin position="2"/>
        <end position="252"/>
    </location>
</feature>
<dbReference type="FunFam" id="3.40.50.300:FF:000070">
    <property type="entry name" value="Putative ABC transporter ATP-binding component"/>
    <property type="match status" value="1"/>
</dbReference>
<gene>
    <name evidence="7" type="ORF">AMJAP_1055</name>
</gene>
<dbReference type="RefSeq" id="WP_019622074.1">
    <property type="nucleotide sequence ID" value="NZ_AP014545.1"/>
</dbReference>
<evidence type="ECO:0000256" key="1">
    <source>
        <dbReference type="ARBA" id="ARBA00022737"/>
    </source>
</evidence>
<dbReference type="CDD" id="cd03221">
    <property type="entry name" value="ABCF_EF-3"/>
    <property type="match status" value="2"/>
</dbReference>
<dbReference type="NCBIfam" id="NF011646">
    <property type="entry name" value="PRK15064.1"/>
    <property type="match status" value="1"/>
</dbReference>
<name>A0A7R6SSJ4_9GAMM</name>
<keyword evidence="2" id="KW-0547">Nucleotide-binding</keyword>
<proteinExistence type="inferred from homology"/>
<sequence>MLTTANITMQFGAKPLFENISVKFGEGNRYGLIGANGCGKSTLMKILGSDLDASSGTFSKDPNERIGKLRQDQFAFEAYSVVDTVIMGHAELWKVKQERDRIYSLPEMSEEEGLQVAELEVEFAELDGYTAESRAGELLLGLDIPIEQHFGPMSEVAPGWKLRVLLAQALFADPDILLLDEPTNNLDINTIRWLEGVLNERNSTMIIISHDRHFLNAVCTHMADLDYGELRVYPGNYDDYMIASTALQERLQSENSKKKAQIAELRSFVSRFSANASKAKQATSRARRIEKIELNDIKPSSRQSPYIRFDQEKKLHRLALEVEGLNKGFGAEPLIKDLNLMVEVGERIAIIGPNGIGKTTLLRSLFGDLELDSGEVKWSENSNIGYYAQDHAHEFSEDMNLFDWMAQWTKSGADEQVIRGSLGRMLFSQNEIKKSVQVLSGGEKGRMLLGKLILQQPNILLMDEPTNHMDMESIEALNLALENFEGSLIFVSHDREFVSSLATRVIELKEDGLTDFRGGYEAYLKKQGIIS</sequence>
<dbReference type="SUPFAM" id="SSF52540">
    <property type="entry name" value="P-loop containing nucleoside triphosphate hydrolases"/>
    <property type="match status" value="2"/>
</dbReference>
<dbReference type="InterPro" id="IPR003593">
    <property type="entry name" value="AAA+_ATPase"/>
</dbReference>
<evidence type="ECO:0000313" key="8">
    <source>
        <dbReference type="Proteomes" id="UP000595663"/>
    </source>
</evidence>
<protein>
    <recommendedName>
        <fullName evidence="5">Probable ATP-binding protein YbiT</fullName>
    </recommendedName>
</protein>
<evidence type="ECO:0000256" key="5">
    <source>
        <dbReference type="ARBA" id="ARBA00074044"/>
    </source>
</evidence>
<feature type="domain" description="ABC transporter" evidence="6">
    <location>
        <begin position="320"/>
        <end position="530"/>
    </location>
</feature>
<dbReference type="Gene3D" id="3.40.50.300">
    <property type="entry name" value="P-loop containing nucleotide triphosphate hydrolases"/>
    <property type="match status" value="2"/>
</dbReference>
<comment type="similarity">
    <text evidence="4">Belongs to the ABC transporter superfamily. ABCF family. YbiT subfamily.</text>
</comment>
<evidence type="ECO:0000256" key="3">
    <source>
        <dbReference type="ARBA" id="ARBA00022840"/>
    </source>
</evidence>
<dbReference type="PANTHER" id="PTHR19211:SF96">
    <property type="entry name" value="ATP-BINDING PROTEIN YBIT-RELATED"/>
    <property type="match status" value="1"/>
</dbReference>
<keyword evidence="8" id="KW-1185">Reference proteome</keyword>
<evidence type="ECO:0000313" key="7">
    <source>
        <dbReference type="EMBL" id="BBB25652.1"/>
    </source>
</evidence>
<dbReference type="InterPro" id="IPR032781">
    <property type="entry name" value="ABC_tran_Xtn"/>
</dbReference>
<dbReference type="PANTHER" id="PTHR19211">
    <property type="entry name" value="ATP-BINDING TRANSPORT PROTEIN-RELATED"/>
    <property type="match status" value="1"/>
</dbReference>
<reference evidence="7 8" key="1">
    <citation type="journal article" date="2008" name="Int. J. Syst. Evol. Microbiol.">
        <title>Amphritea japonica sp. nov. and Amphritea balenae sp. nov., isolated from the sediment adjacent to sperm whale carcasses off Kagoshima, Japan.</title>
        <authorList>
            <person name="Miyazaki M."/>
            <person name="Nogi Y."/>
            <person name="Fujiwara Y."/>
            <person name="Kawato M."/>
            <person name="Nagahama T."/>
            <person name="Kubokawa K."/>
            <person name="Horikoshi K."/>
        </authorList>
    </citation>
    <scope>NUCLEOTIDE SEQUENCE [LARGE SCALE GENOMIC DNA]</scope>
    <source>
        <strain evidence="7 8">ATCC BAA-1530</strain>
    </source>
</reference>
<dbReference type="PROSITE" id="PS50893">
    <property type="entry name" value="ABC_TRANSPORTER_2"/>
    <property type="match status" value="2"/>
</dbReference>
<dbReference type="GO" id="GO:0005524">
    <property type="term" value="F:ATP binding"/>
    <property type="evidence" value="ECO:0007669"/>
    <property type="project" value="UniProtKB-KW"/>
</dbReference>